<dbReference type="AlphaFoldDB" id="A0A7R9PNC6"/>
<dbReference type="Pfam" id="PF03834">
    <property type="entry name" value="Rad10"/>
    <property type="match status" value="1"/>
</dbReference>
<evidence type="ECO:0000256" key="6">
    <source>
        <dbReference type="ARBA" id="ARBA00023242"/>
    </source>
</evidence>
<name>A0A7R9PNC6_TIMGE</name>
<dbReference type="EMBL" id="OE842517">
    <property type="protein sequence ID" value="CAD7600339.1"/>
    <property type="molecule type" value="Genomic_DNA"/>
</dbReference>
<dbReference type="PANTHER" id="PTHR12749">
    <property type="entry name" value="EXCISION REPAIR CROSS-COMPLEMENTING 1 ERCC1"/>
    <property type="match status" value="1"/>
</dbReference>
<keyword evidence="5" id="KW-0234">DNA repair</keyword>
<dbReference type="GO" id="GO:0070522">
    <property type="term" value="C:ERCC4-ERCC1 complex"/>
    <property type="evidence" value="ECO:0007669"/>
    <property type="project" value="TreeGrafter"/>
</dbReference>
<dbReference type="FunFam" id="1.10.150.20:FF:000017">
    <property type="entry name" value="DNA excision repair protein ERCC-1"/>
    <property type="match status" value="1"/>
</dbReference>
<protein>
    <recommendedName>
        <fullName evidence="8">DNA excision repair protein ERCC-1</fullName>
    </recommendedName>
</protein>
<comment type="similarity">
    <text evidence="2">Belongs to the ERCC1/RAD10/SWI10 family.</text>
</comment>
<evidence type="ECO:0000313" key="10">
    <source>
        <dbReference type="EMBL" id="CAD7600339.1"/>
    </source>
</evidence>
<comment type="subcellular location">
    <subcellularLocation>
        <location evidence="1">Nucleus</location>
    </subcellularLocation>
</comment>
<accession>A0A7R9PNC6</accession>
<dbReference type="Pfam" id="PF14520">
    <property type="entry name" value="HHH_5"/>
    <property type="match status" value="1"/>
</dbReference>
<dbReference type="GO" id="GO:0006289">
    <property type="term" value="P:nucleotide-excision repair"/>
    <property type="evidence" value="ECO:0007669"/>
    <property type="project" value="UniProtKB-ARBA"/>
</dbReference>
<dbReference type="CDD" id="cd22325">
    <property type="entry name" value="ERCC1_C-like"/>
    <property type="match status" value="1"/>
</dbReference>
<evidence type="ECO:0000256" key="1">
    <source>
        <dbReference type="ARBA" id="ARBA00004123"/>
    </source>
</evidence>
<dbReference type="PANTHER" id="PTHR12749:SF0">
    <property type="entry name" value="DNA EXCISION REPAIR PROTEIN ERCC-1"/>
    <property type="match status" value="1"/>
</dbReference>
<sequence>MHAYVSCRFSAAFSNLKNSEFYKESEDALELFLNDDSAGVAAKPNTTKSNAVLVSPKQRGNLLLKSICNVPWEYMEIIPDYVMGKTTCALFLSLRYHNLNPDYINERLKLLGKQYELRVLLVQVDIKDPHHALKNLVRICILADLTLMLAWSAEEAGKIIETYKMYENKPPDLIMERMDRLSSPHQRLVSVLTSIRSINRTDATTLLSTFGSLERLLRASPETLALCPGLGPSKAARLHKVLHQPFLRDRRSTARKLCFSKLVIHLMESVRTTLVHPARILDCESDALDHQRGSIG</sequence>
<dbReference type="NCBIfam" id="TIGR00597">
    <property type="entry name" value="rad10"/>
    <property type="match status" value="1"/>
</dbReference>
<dbReference type="Gene3D" id="1.10.150.20">
    <property type="entry name" value="5' to 3' exonuclease, C-terminal subdomain"/>
    <property type="match status" value="1"/>
</dbReference>
<dbReference type="GO" id="GO:0006302">
    <property type="term" value="P:double-strand break repair"/>
    <property type="evidence" value="ECO:0007669"/>
    <property type="project" value="UniProtKB-ARBA"/>
</dbReference>
<dbReference type="GO" id="GO:0003697">
    <property type="term" value="F:single-stranded DNA binding"/>
    <property type="evidence" value="ECO:0007669"/>
    <property type="project" value="TreeGrafter"/>
</dbReference>
<dbReference type="GO" id="GO:0070914">
    <property type="term" value="P:UV-damage excision repair"/>
    <property type="evidence" value="ECO:0007669"/>
    <property type="project" value="TreeGrafter"/>
</dbReference>
<reference evidence="10" key="1">
    <citation type="submission" date="2020-11" db="EMBL/GenBank/DDBJ databases">
        <authorList>
            <person name="Tran Van P."/>
        </authorList>
    </citation>
    <scope>NUCLEOTIDE SEQUENCE</scope>
</reference>
<dbReference type="InterPro" id="IPR011335">
    <property type="entry name" value="Restrct_endonuc-II-like"/>
</dbReference>
<dbReference type="InterPro" id="IPR047260">
    <property type="entry name" value="ERCC1-like_central_dom"/>
</dbReference>
<gene>
    <name evidence="10" type="ORF">TGEB3V08_LOCUS7611</name>
</gene>
<dbReference type="GO" id="GO:0003684">
    <property type="term" value="F:damaged DNA binding"/>
    <property type="evidence" value="ECO:0007669"/>
    <property type="project" value="InterPro"/>
</dbReference>
<dbReference type="InterPro" id="IPR010994">
    <property type="entry name" value="RuvA_2-like"/>
</dbReference>
<dbReference type="SUPFAM" id="SSF47781">
    <property type="entry name" value="RuvA domain 2-like"/>
    <property type="match status" value="1"/>
</dbReference>
<feature type="domain" description="ERCC1-like central" evidence="9">
    <location>
        <begin position="52"/>
        <end position="164"/>
    </location>
</feature>
<evidence type="ECO:0000256" key="7">
    <source>
        <dbReference type="ARBA" id="ARBA00054210"/>
    </source>
</evidence>
<dbReference type="InterPro" id="IPR004579">
    <property type="entry name" value="ERCC1/RAD10/SWI10"/>
</dbReference>
<proteinExistence type="inferred from homology"/>
<evidence type="ECO:0000256" key="2">
    <source>
        <dbReference type="ARBA" id="ARBA00008283"/>
    </source>
</evidence>
<dbReference type="SUPFAM" id="SSF52980">
    <property type="entry name" value="Restriction endonuclease-like"/>
    <property type="match status" value="1"/>
</dbReference>
<evidence type="ECO:0000256" key="8">
    <source>
        <dbReference type="ARBA" id="ARBA00071993"/>
    </source>
</evidence>
<organism evidence="10">
    <name type="scientific">Timema genevievae</name>
    <name type="common">Walking stick</name>
    <dbReference type="NCBI Taxonomy" id="629358"/>
    <lineage>
        <taxon>Eukaryota</taxon>
        <taxon>Metazoa</taxon>
        <taxon>Ecdysozoa</taxon>
        <taxon>Arthropoda</taxon>
        <taxon>Hexapoda</taxon>
        <taxon>Insecta</taxon>
        <taxon>Pterygota</taxon>
        <taxon>Neoptera</taxon>
        <taxon>Polyneoptera</taxon>
        <taxon>Phasmatodea</taxon>
        <taxon>Timematodea</taxon>
        <taxon>Timematoidea</taxon>
        <taxon>Timematidae</taxon>
        <taxon>Timema</taxon>
    </lineage>
</organism>
<comment type="function">
    <text evidence="7">Non-catalytic component of a structure-specific DNA repair endonuclease responsible for the 5'-incision during DNA repair. Responsible, in conjunction with SLX4, for the first step in the repair of interstrand cross-links (ICL). Participates in the processing of anaphase bridge-generating DNA structures, which consist in incompletely processed DNA lesions arising during S or G2 phase, and can result in cytokinesis failure. Also required for homology-directed repair (HDR) of DNA double-strand breaks, in conjunction with SLX4.</text>
</comment>
<keyword evidence="6" id="KW-0539">Nucleus</keyword>
<dbReference type="GO" id="GO:0006312">
    <property type="term" value="P:mitotic recombination"/>
    <property type="evidence" value="ECO:0007669"/>
    <property type="project" value="TreeGrafter"/>
</dbReference>
<evidence type="ECO:0000256" key="3">
    <source>
        <dbReference type="ARBA" id="ARBA00022763"/>
    </source>
</evidence>
<dbReference type="GO" id="GO:0000110">
    <property type="term" value="C:nucleotide-excision repair factor 1 complex"/>
    <property type="evidence" value="ECO:0007669"/>
    <property type="project" value="TreeGrafter"/>
</dbReference>
<evidence type="ECO:0000256" key="5">
    <source>
        <dbReference type="ARBA" id="ARBA00023204"/>
    </source>
</evidence>
<dbReference type="Gene3D" id="3.40.50.10130">
    <property type="match status" value="1"/>
</dbReference>
<keyword evidence="4" id="KW-0238">DNA-binding</keyword>
<keyword evidence="3" id="KW-0227">DNA damage</keyword>
<evidence type="ECO:0000256" key="4">
    <source>
        <dbReference type="ARBA" id="ARBA00023125"/>
    </source>
</evidence>
<dbReference type="GO" id="GO:0032204">
    <property type="term" value="P:regulation of telomere maintenance"/>
    <property type="evidence" value="ECO:0007669"/>
    <property type="project" value="UniProtKB-ARBA"/>
</dbReference>
<dbReference type="FunFam" id="3.40.50.10130:FF:000001">
    <property type="entry name" value="DNA excision repair protein ERCC-1"/>
    <property type="match status" value="1"/>
</dbReference>
<evidence type="ECO:0000259" key="9">
    <source>
        <dbReference type="Pfam" id="PF03834"/>
    </source>
</evidence>